<proteinExistence type="predicted"/>
<evidence type="ECO:0000313" key="1">
    <source>
        <dbReference type="EMBL" id="CDO91178.1"/>
    </source>
</evidence>
<dbReference type="HOGENOM" id="CLU_1188910_0_0_11"/>
<sequence length="245" mass="25927">MSGYGESRFAIAAASDGFQSRWHAVDVAVFGPRVAAGVEECYRPEIYAVCGQRCNHIATRLGPFTYGSRWLASRRCERCGWVVALSRGTVEQEIAHYLPDGAHRDVIAATAGGYPDLLRRIFVAILADAPPGRAGEPGHRSDLLAHAARHRPVVMVCQACNESSSAATAHGEETLCCPDSAVVCAECTFSAGPWAGEREGVPTGECVVGAPCSVLITLAHHYGVDVADGSDAEPPGRALSMPPRL</sequence>
<protein>
    <submittedName>
        <fullName evidence="1">Uncharacterized protein</fullName>
    </submittedName>
</protein>
<dbReference type="Proteomes" id="UP000193710">
    <property type="component" value="Unassembled WGS sequence"/>
</dbReference>
<name>A0A024K6Q8_9MYCO</name>
<organism evidence="1">
    <name type="scientific">Mycobacterium triplex</name>
    <dbReference type="NCBI Taxonomy" id="47839"/>
    <lineage>
        <taxon>Bacteria</taxon>
        <taxon>Bacillati</taxon>
        <taxon>Actinomycetota</taxon>
        <taxon>Actinomycetes</taxon>
        <taxon>Mycobacteriales</taxon>
        <taxon>Mycobacteriaceae</taxon>
        <taxon>Mycobacterium</taxon>
        <taxon>Mycobacterium simiae complex</taxon>
    </lineage>
</organism>
<dbReference type="EMBL" id="LQPY01000023">
    <property type="protein sequence ID" value="ORX03327.1"/>
    <property type="molecule type" value="Genomic_DNA"/>
</dbReference>
<dbReference type="OrthoDB" id="4718290at2"/>
<dbReference type="EMBL" id="HG964447">
    <property type="protein sequence ID" value="CDO91178.1"/>
    <property type="molecule type" value="Genomic_DNA"/>
</dbReference>
<evidence type="ECO:0000313" key="3">
    <source>
        <dbReference type="Proteomes" id="UP000193710"/>
    </source>
</evidence>
<evidence type="ECO:0000313" key="2">
    <source>
        <dbReference type="EMBL" id="ORX03327.1"/>
    </source>
</evidence>
<gene>
    <name evidence="2" type="ORF">AWC29_01315</name>
    <name evidence="1" type="ORF">BN973_05585</name>
</gene>
<dbReference type="AlphaFoldDB" id="A0A024K6Q8"/>
<keyword evidence="3" id="KW-1185">Reference proteome</keyword>
<dbReference type="eggNOG" id="ENOG503221A">
    <property type="taxonomic scope" value="Bacteria"/>
</dbReference>
<dbReference type="RefSeq" id="WP_051641659.1">
    <property type="nucleotide sequence ID" value="NZ_HG964447.1"/>
</dbReference>
<reference evidence="1" key="1">
    <citation type="journal article" date="2014" name="Genome Announc.">
        <title>Draft Genome Sequence of Mycobacterium triplex DSM 44626.</title>
        <authorList>
            <person name="Sassi M."/>
            <person name="Croce O."/>
            <person name="Robert C."/>
            <person name="Raoult D."/>
            <person name="Drancourt M."/>
        </authorList>
    </citation>
    <scope>NUCLEOTIDE SEQUENCE [LARGE SCALE GENOMIC DNA]</scope>
    <source>
        <strain evidence="1">DSM 44626</strain>
    </source>
</reference>
<dbReference type="Proteomes" id="UP000028880">
    <property type="component" value="Unassembled WGS sequence"/>
</dbReference>
<reference evidence="1" key="2">
    <citation type="submission" date="2014-04" db="EMBL/GenBank/DDBJ databases">
        <authorList>
            <person name="Xu Y.W."/>
            <person name="Yang Q."/>
        </authorList>
    </citation>
    <scope>NUCLEOTIDE SEQUENCE</scope>
    <source>
        <strain evidence="1">DSM 44626</strain>
    </source>
</reference>
<dbReference type="STRING" id="47839.BN973_05585"/>
<reference evidence="2 3" key="3">
    <citation type="submission" date="2016-01" db="EMBL/GenBank/DDBJ databases">
        <title>The new phylogeny of the genus Mycobacterium.</title>
        <authorList>
            <person name="Tarcisio F."/>
            <person name="Conor M."/>
            <person name="Antonella G."/>
            <person name="Elisabetta G."/>
            <person name="Giulia F.S."/>
            <person name="Sara T."/>
            <person name="Anna F."/>
            <person name="Clotilde B."/>
            <person name="Roberto B."/>
            <person name="Veronica D.S."/>
            <person name="Fabio R."/>
            <person name="Monica P."/>
            <person name="Olivier J."/>
            <person name="Enrico T."/>
            <person name="Nicola S."/>
        </authorList>
    </citation>
    <scope>NUCLEOTIDE SEQUENCE [LARGE SCALE GENOMIC DNA]</scope>
    <source>
        <strain evidence="2 3">DSM 44626</strain>
    </source>
</reference>
<accession>A0A024K6Q8</accession>